<name>A0A8U0V179_MUSPF</name>
<evidence type="ECO:0000313" key="5">
    <source>
        <dbReference type="RefSeq" id="XP_044935970.1"/>
    </source>
</evidence>
<feature type="compositionally biased region" description="Low complexity" evidence="2">
    <location>
        <begin position="136"/>
        <end position="147"/>
    </location>
</feature>
<organism evidence="4 5">
    <name type="scientific">Mustela putorius furo</name>
    <name type="common">European domestic ferret</name>
    <name type="synonym">Mustela furo</name>
    <dbReference type="NCBI Taxonomy" id="9669"/>
    <lineage>
        <taxon>Eukaryota</taxon>
        <taxon>Metazoa</taxon>
        <taxon>Chordata</taxon>
        <taxon>Craniata</taxon>
        <taxon>Vertebrata</taxon>
        <taxon>Euteleostomi</taxon>
        <taxon>Mammalia</taxon>
        <taxon>Eutheria</taxon>
        <taxon>Laurasiatheria</taxon>
        <taxon>Carnivora</taxon>
        <taxon>Caniformia</taxon>
        <taxon>Musteloidea</taxon>
        <taxon>Mustelidae</taxon>
        <taxon>Mustelinae</taxon>
        <taxon>Mustela</taxon>
    </lineage>
</organism>
<dbReference type="Gene3D" id="2.60.450.20">
    <property type="match status" value="1"/>
</dbReference>
<feature type="domain" description="Centromere protein J C-terminal" evidence="3">
    <location>
        <begin position="356"/>
        <end position="387"/>
    </location>
</feature>
<feature type="region of interest" description="Disordered" evidence="2">
    <location>
        <begin position="207"/>
        <end position="346"/>
    </location>
</feature>
<feature type="compositionally biased region" description="Basic and acidic residues" evidence="2">
    <location>
        <begin position="105"/>
        <end position="121"/>
    </location>
</feature>
<dbReference type="Proteomes" id="UP000000715">
    <property type="component" value="Unplaced"/>
</dbReference>
<dbReference type="GeneID" id="101685581"/>
<feature type="compositionally biased region" description="Basic and acidic residues" evidence="2">
    <location>
        <begin position="327"/>
        <end position="346"/>
    </location>
</feature>
<feature type="region of interest" description="Disordered" evidence="2">
    <location>
        <begin position="1"/>
        <end position="84"/>
    </location>
</feature>
<evidence type="ECO:0000313" key="4">
    <source>
        <dbReference type="Proteomes" id="UP000000715"/>
    </source>
</evidence>
<comment type="similarity">
    <text evidence="1">Belongs to the TCP10 family.</text>
</comment>
<keyword evidence="4" id="KW-1185">Reference proteome</keyword>
<dbReference type="RefSeq" id="XP_044935970.1">
    <property type="nucleotide sequence ID" value="XM_045080035.1"/>
</dbReference>
<dbReference type="GO" id="GO:0005813">
    <property type="term" value="C:centrosome"/>
    <property type="evidence" value="ECO:0007669"/>
    <property type="project" value="TreeGrafter"/>
</dbReference>
<dbReference type="GO" id="GO:0061511">
    <property type="term" value="P:centriole elongation"/>
    <property type="evidence" value="ECO:0007669"/>
    <property type="project" value="TreeGrafter"/>
</dbReference>
<feature type="compositionally biased region" description="Polar residues" evidence="2">
    <location>
        <begin position="207"/>
        <end position="221"/>
    </location>
</feature>
<dbReference type="GO" id="GO:0005814">
    <property type="term" value="C:centriole"/>
    <property type="evidence" value="ECO:0007669"/>
    <property type="project" value="TreeGrafter"/>
</dbReference>
<protein>
    <submittedName>
        <fullName evidence="5">Centromere protein J-like isoform X1</fullName>
    </submittedName>
</protein>
<dbReference type="Pfam" id="PF07202">
    <property type="entry name" value="Tcp10_C"/>
    <property type="match status" value="1"/>
</dbReference>
<evidence type="ECO:0000256" key="1">
    <source>
        <dbReference type="ARBA" id="ARBA00005627"/>
    </source>
</evidence>
<dbReference type="InterPro" id="IPR009852">
    <property type="entry name" value="CENPJ_C_dom"/>
</dbReference>
<dbReference type="PANTHER" id="PTHR10331">
    <property type="entry name" value="T COMPLEX PROTEIN 10"/>
    <property type="match status" value="1"/>
</dbReference>
<dbReference type="InterPro" id="IPR026581">
    <property type="entry name" value="TCP10L/CENPJ"/>
</dbReference>
<evidence type="ECO:0000259" key="3">
    <source>
        <dbReference type="Pfam" id="PF07202"/>
    </source>
</evidence>
<proteinExistence type="inferred from homology"/>
<reference evidence="5" key="1">
    <citation type="submission" date="2025-08" db="UniProtKB">
        <authorList>
            <consortium name="RefSeq"/>
        </authorList>
    </citation>
    <scope>IDENTIFICATION</scope>
    <source>
        <tissue evidence="5">Brain</tissue>
    </source>
</reference>
<sequence>MCFWVRTQPRFGGDPVPSRAEEEEGRRPPSAAEKPPSQSHSPGPQLEREREQGHRCVRRCPGVSGAQGTQLRPLWEPGLPRGPAPALALYGKRMLTADDPAEPAETGRPREDGGPGAHAKDTATLSGEHGPPERTLSQQLQQQVAQLHEALRSQESRWAAAQRHLQSQIDALVQQNLELRDELTAPRPLWEADAALGARLKLDTLATHQSSQSLQEPSGQKSPEAAASVARLQECPAAQGKGTRPLPCKGPEGGLLSRERAGRSACSPPGTARPQNPPGEPGPSRVDAQTEQGDQEEGMRSPASEVYGSADAGITHTTRPSGPADLRFPEQTEKYHPDGSTEIVHPDGTVRRLSGGREETVFPDGTVVTVERNGDRTIVLSNGQREIQTAGFTRREYPDGAVRTVYCTGSQETRSASGTVSIRPRRRRAGFVLTRRLPGDESLLEPSCHETWICVCVFGAHSCSALPDASHPVSVAVTMSTRVTRAALWRPSGRW</sequence>
<dbReference type="PANTHER" id="PTHR10331:SF25">
    <property type="entry name" value="T-COMPLEX PROTEIN 10A-RELATED"/>
    <property type="match status" value="1"/>
</dbReference>
<dbReference type="AlphaFoldDB" id="A0A8U0V179"/>
<dbReference type="OrthoDB" id="9751321at2759"/>
<gene>
    <name evidence="5" type="primary">LOC101685581</name>
</gene>
<dbReference type="GO" id="GO:0015631">
    <property type="term" value="F:tubulin binding"/>
    <property type="evidence" value="ECO:0007669"/>
    <property type="project" value="TreeGrafter"/>
</dbReference>
<evidence type="ECO:0000256" key="2">
    <source>
        <dbReference type="SAM" id="MobiDB-lite"/>
    </source>
</evidence>
<feature type="region of interest" description="Disordered" evidence="2">
    <location>
        <begin position="99"/>
        <end position="148"/>
    </location>
</feature>
<accession>A0A8U0V179</accession>
<dbReference type="GO" id="GO:0060271">
    <property type="term" value="P:cilium assembly"/>
    <property type="evidence" value="ECO:0007669"/>
    <property type="project" value="TreeGrafter"/>
</dbReference>
<dbReference type="InterPro" id="IPR047002">
    <property type="entry name" value="Tcp10_C_sf"/>
</dbReference>